<feature type="transmembrane region" description="Helical" evidence="5">
    <location>
        <begin position="153"/>
        <end position="175"/>
    </location>
</feature>
<proteinExistence type="predicted"/>
<feature type="domain" description="Major facilitator superfamily (MFS) profile" evidence="6">
    <location>
        <begin position="1"/>
        <end position="417"/>
    </location>
</feature>
<feature type="transmembrane region" description="Helical" evidence="5">
    <location>
        <begin position="272"/>
        <end position="291"/>
    </location>
</feature>
<evidence type="ECO:0000256" key="5">
    <source>
        <dbReference type="SAM" id="Phobius"/>
    </source>
</evidence>
<organism evidence="7 8">
    <name type="scientific">Gordonia polyisoprenivorans</name>
    <dbReference type="NCBI Taxonomy" id="84595"/>
    <lineage>
        <taxon>Bacteria</taxon>
        <taxon>Bacillati</taxon>
        <taxon>Actinomycetota</taxon>
        <taxon>Actinomycetes</taxon>
        <taxon>Mycobacteriales</taxon>
        <taxon>Gordoniaceae</taxon>
        <taxon>Gordonia</taxon>
    </lineage>
</organism>
<dbReference type="Gene3D" id="1.20.1250.20">
    <property type="entry name" value="MFS general substrate transporter like domains"/>
    <property type="match status" value="1"/>
</dbReference>
<dbReference type="PANTHER" id="PTHR23508:SF10">
    <property type="entry name" value="CARBOXYLIC ACID TRANSPORTER PROTEIN HOMOLOG"/>
    <property type="match status" value="1"/>
</dbReference>
<dbReference type="InterPro" id="IPR036259">
    <property type="entry name" value="MFS_trans_sf"/>
</dbReference>
<sequence length="435" mass="45375">MALMVVLNALDGFDVLASAFAAPGIAKDWGIARGELGVILSAELIGMGIGSVVLGGLADRLGRKPAILLCLSVMSVGMFLAATADGVAFLVAVRLITGLGIGGMLAAINAVTAETSSAKGRSIAMSAMVVGYPVGAVIGGLVAQHWLLVAFDWRSVFVFGAIVSAVMIPLVLLLVPETPAYYAARRPDDAVRKINRSLKALQLPLIDALPKRVTAAEKPRVLDLLRKPGLRRTTVLLALGYTFHTITFYYVLKWATQIVADLGYSPAQAAGVLTWANVGGAIGCLIFGIAMRWWDIKIPLALSLILGALLVFAFGMGKDTLLGWQVGALLAGMFTNAAMVGYYSAFARCFPAYARATGTGIALGVGRLGAASSPLLAGLMFQVLGDQSLLQVSGIMGLGSLVALVLLFALPMRDADRAMTDEALPAVDTRSAEPA</sequence>
<evidence type="ECO:0000256" key="3">
    <source>
        <dbReference type="ARBA" id="ARBA00022989"/>
    </source>
</evidence>
<keyword evidence="2 5" id="KW-0812">Transmembrane</keyword>
<feature type="transmembrane region" description="Helical" evidence="5">
    <location>
        <begin position="123"/>
        <end position="147"/>
    </location>
</feature>
<evidence type="ECO:0000259" key="6">
    <source>
        <dbReference type="PROSITE" id="PS50850"/>
    </source>
</evidence>
<dbReference type="InterPro" id="IPR020846">
    <property type="entry name" value="MFS_dom"/>
</dbReference>
<feature type="transmembrane region" description="Helical" evidence="5">
    <location>
        <begin position="298"/>
        <end position="316"/>
    </location>
</feature>
<feature type="transmembrane region" description="Helical" evidence="5">
    <location>
        <begin position="65"/>
        <end position="82"/>
    </location>
</feature>
<protein>
    <submittedName>
        <fullName evidence="7">MFS transporter</fullName>
    </submittedName>
</protein>
<feature type="transmembrane region" description="Helical" evidence="5">
    <location>
        <begin position="322"/>
        <end position="343"/>
    </location>
</feature>
<keyword evidence="4 5" id="KW-0472">Membrane</keyword>
<dbReference type="PANTHER" id="PTHR23508">
    <property type="entry name" value="CARBOXYLIC ACID TRANSPORTER PROTEIN HOMOLOG"/>
    <property type="match status" value="1"/>
</dbReference>
<dbReference type="Proteomes" id="UP000563898">
    <property type="component" value="Unassembled WGS sequence"/>
</dbReference>
<keyword evidence="3 5" id="KW-1133">Transmembrane helix</keyword>
<dbReference type="Pfam" id="PF07690">
    <property type="entry name" value="MFS_1"/>
    <property type="match status" value="1"/>
</dbReference>
<dbReference type="GO" id="GO:0046943">
    <property type="term" value="F:carboxylic acid transmembrane transporter activity"/>
    <property type="evidence" value="ECO:0007669"/>
    <property type="project" value="TreeGrafter"/>
</dbReference>
<feature type="transmembrane region" description="Helical" evidence="5">
    <location>
        <begin position="364"/>
        <end position="384"/>
    </location>
</feature>
<evidence type="ECO:0000256" key="2">
    <source>
        <dbReference type="ARBA" id="ARBA00022692"/>
    </source>
</evidence>
<evidence type="ECO:0000313" key="7">
    <source>
        <dbReference type="EMBL" id="NKY03876.1"/>
    </source>
</evidence>
<evidence type="ECO:0000256" key="1">
    <source>
        <dbReference type="ARBA" id="ARBA00004651"/>
    </source>
</evidence>
<reference evidence="7 8" key="1">
    <citation type="submission" date="2020-04" db="EMBL/GenBank/DDBJ databases">
        <title>MicrobeNet Type strains.</title>
        <authorList>
            <person name="Nicholson A.C."/>
        </authorList>
    </citation>
    <scope>NUCLEOTIDE SEQUENCE [LARGE SCALE GENOMIC DNA]</scope>
    <source>
        <strain evidence="7 8">ATCC BAA-14</strain>
    </source>
</reference>
<dbReference type="EMBL" id="JAAXPC010000013">
    <property type="protein sequence ID" value="NKY03876.1"/>
    <property type="molecule type" value="Genomic_DNA"/>
</dbReference>
<feature type="transmembrane region" description="Helical" evidence="5">
    <location>
        <begin position="234"/>
        <end position="252"/>
    </location>
</feature>
<comment type="caution">
    <text evidence="7">The sequence shown here is derived from an EMBL/GenBank/DDBJ whole genome shotgun (WGS) entry which is preliminary data.</text>
</comment>
<feature type="transmembrane region" description="Helical" evidence="5">
    <location>
        <begin position="88"/>
        <end position="111"/>
    </location>
</feature>
<evidence type="ECO:0000313" key="8">
    <source>
        <dbReference type="Proteomes" id="UP000563898"/>
    </source>
</evidence>
<dbReference type="GO" id="GO:0005886">
    <property type="term" value="C:plasma membrane"/>
    <property type="evidence" value="ECO:0007669"/>
    <property type="project" value="UniProtKB-SubCell"/>
</dbReference>
<feature type="transmembrane region" description="Helical" evidence="5">
    <location>
        <begin position="390"/>
        <end position="410"/>
    </location>
</feature>
<dbReference type="InterPro" id="IPR011701">
    <property type="entry name" value="MFS"/>
</dbReference>
<feature type="transmembrane region" description="Helical" evidence="5">
    <location>
        <begin position="37"/>
        <end position="58"/>
    </location>
</feature>
<dbReference type="SUPFAM" id="SSF103473">
    <property type="entry name" value="MFS general substrate transporter"/>
    <property type="match status" value="1"/>
</dbReference>
<name>A0A846WSG1_9ACTN</name>
<accession>A0A846WSG1</accession>
<dbReference type="AlphaFoldDB" id="A0A846WSG1"/>
<evidence type="ECO:0000256" key="4">
    <source>
        <dbReference type="ARBA" id="ARBA00023136"/>
    </source>
</evidence>
<dbReference type="PROSITE" id="PS50850">
    <property type="entry name" value="MFS"/>
    <property type="match status" value="1"/>
</dbReference>
<comment type="subcellular location">
    <subcellularLocation>
        <location evidence="1">Cell membrane</location>
        <topology evidence="1">Multi-pass membrane protein</topology>
    </subcellularLocation>
</comment>
<gene>
    <name evidence="7" type="ORF">HGA05_20105</name>
</gene>